<evidence type="ECO:0000256" key="4">
    <source>
        <dbReference type="ARBA" id="ARBA00023136"/>
    </source>
</evidence>
<comment type="subcellular location">
    <subcellularLocation>
        <location evidence="1">Membrane</location>
        <topology evidence="1">Multi-pass membrane protein</topology>
    </subcellularLocation>
</comment>
<evidence type="ECO:0000256" key="5">
    <source>
        <dbReference type="SAM" id="MobiDB-lite"/>
    </source>
</evidence>
<feature type="compositionally biased region" description="Basic and acidic residues" evidence="5">
    <location>
        <begin position="37"/>
        <end position="60"/>
    </location>
</feature>
<feature type="transmembrane region" description="Helical" evidence="6">
    <location>
        <begin position="418"/>
        <end position="439"/>
    </location>
</feature>
<keyword evidence="3 6" id="KW-1133">Transmembrane helix</keyword>
<dbReference type="Gene3D" id="1.20.1250.20">
    <property type="entry name" value="MFS general substrate transporter like domains"/>
    <property type="match status" value="2"/>
</dbReference>
<feature type="transmembrane region" description="Helical" evidence="6">
    <location>
        <begin position="153"/>
        <end position="171"/>
    </location>
</feature>
<proteinExistence type="predicted"/>
<feature type="transmembrane region" description="Helical" evidence="6">
    <location>
        <begin position="246"/>
        <end position="269"/>
    </location>
</feature>
<keyword evidence="4 6" id="KW-0472">Membrane</keyword>
<reference evidence="7 8" key="1">
    <citation type="journal article" date="2018" name="Mol. Biol. Evol.">
        <title>Broad Genomic Sampling Reveals a Smut Pathogenic Ancestry of the Fungal Clade Ustilaginomycotina.</title>
        <authorList>
            <person name="Kijpornyongpan T."/>
            <person name="Mondo S.J."/>
            <person name="Barry K."/>
            <person name="Sandor L."/>
            <person name="Lee J."/>
            <person name="Lipzen A."/>
            <person name="Pangilinan J."/>
            <person name="LaButti K."/>
            <person name="Hainaut M."/>
            <person name="Henrissat B."/>
            <person name="Grigoriev I.V."/>
            <person name="Spatafora J.W."/>
            <person name="Aime M.C."/>
        </authorList>
    </citation>
    <scope>NUCLEOTIDE SEQUENCE [LARGE SCALE GENOMIC DNA]</scope>
    <source>
        <strain evidence="7 8">MCA 4718</strain>
    </source>
</reference>
<dbReference type="Proteomes" id="UP000245942">
    <property type="component" value="Unassembled WGS sequence"/>
</dbReference>
<feature type="region of interest" description="Disordered" evidence="5">
    <location>
        <begin position="1"/>
        <end position="64"/>
    </location>
</feature>
<feature type="compositionally biased region" description="Basic and acidic residues" evidence="5">
    <location>
        <begin position="646"/>
        <end position="659"/>
    </location>
</feature>
<evidence type="ECO:0000256" key="2">
    <source>
        <dbReference type="ARBA" id="ARBA00022692"/>
    </source>
</evidence>
<dbReference type="GO" id="GO:0022857">
    <property type="term" value="F:transmembrane transporter activity"/>
    <property type="evidence" value="ECO:0007669"/>
    <property type="project" value="InterPro"/>
</dbReference>
<dbReference type="AlphaFoldDB" id="A0A316U2T9"/>
<dbReference type="EMBL" id="KZ819331">
    <property type="protein sequence ID" value="PWN19490.1"/>
    <property type="molecule type" value="Genomic_DNA"/>
</dbReference>
<dbReference type="PANTHER" id="PTHR23501">
    <property type="entry name" value="MAJOR FACILITATOR SUPERFAMILY"/>
    <property type="match status" value="1"/>
</dbReference>
<dbReference type="SUPFAM" id="SSF103473">
    <property type="entry name" value="MFS general substrate transporter"/>
    <property type="match status" value="1"/>
</dbReference>
<dbReference type="PANTHER" id="PTHR23501:SF58">
    <property type="entry name" value="LOW AFFINITY HEME TRANSPORTER STR3"/>
    <property type="match status" value="1"/>
</dbReference>
<dbReference type="OrthoDB" id="2241241at2759"/>
<dbReference type="GO" id="GO:0005886">
    <property type="term" value="C:plasma membrane"/>
    <property type="evidence" value="ECO:0007669"/>
    <property type="project" value="TreeGrafter"/>
</dbReference>
<feature type="transmembrane region" description="Helical" evidence="6">
    <location>
        <begin position="344"/>
        <end position="369"/>
    </location>
</feature>
<organism evidence="7 8">
    <name type="scientific">Pseudomicrostroma glucosiphilum</name>
    <dbReference type="NCBI Taxonomy" id="1684307"/>
    <lineage>
        <taxon>Eukaryota</taxon>
        <taxon>Fungi</taxon>
        <taxon>Dikarya</taxon>
        <taxon>Basidiomycota</taxon>
        <taxon>Ustilaginomycotina</taxon>
        <taxon>Exobasidiomycetes</taxon>
        <taxon>Microstromatales</taxon>
        <taxon>Microstromatales incertae sedis</taxon>
        <taxon>Pseudomicrostroma</taxon>
    </lineage>
</organism>
<evidence type="ECO:0000256" key="1">
    <source>
        <dbReference type="ARBA" id="ARBA00004141"/>
    </source>
</evidence>
<feature type="transmembrane region" description="Helical" evidence="6">
    <location>
        <begin position="451"/>
        <end position="468"/>
    </location>
</feature>
<feature type="compositionally biased region" description="Polar residues" evidence="5">
    <location>
        <begin position="14"/>
        <end position="36"/>
    </location>
</feature>
<feature type="transmembrane region" description="Helical" evidence="6">
    <location>
        <begin position="82"/>
        <end position="100"/>
    </location>
</feature>
<feature type="compositionally biased region" description="Low complexity" evidence="5">
    <location>
        <begin position="664"/>
        <end position="675"/>
    </location>
</feature>
<feature type="transmembrane region" description="Helical" evidence="6">
    <location>
        <begin position="381"/>
        <end position="398"/>
    </location>
</feature>
<feature type="transmembrane region" description="Helical" evidence="6">
    <location>
        <begin position="120"/>
        <end position="141"/>
    </location>
</feature>
<gene>
    <name evidence="7" type="ORF">BCV69DRAFT_41358</name>
</gene>
<evidence type="ECO:0000256" key="6">
    <source>
        <dbReference type="SAM" id="Phobius"/>
    </source>
</evidence>
<protein>
    <submittedName>
        <fullName evidence="7">MFS general substrate transporter</fullName>
    </submittedName>
</protein>
<dbReference type="STRING" id="1684307.A0A316U2T9"/>
<evidence type="ECO:0000256" key="3">
    <source>
        <dbReference type="ARBA" id="ARBA00022989"/>
    </source>
</evidence>
<keyword evidence="2 6" id="KW-0812">Transmembrane</keyword>
<sequence>MVRFFSAAARRQSEPASDESSVSGTAHSQAANVTNKSDLESPHEDGKPLGEAEEVERQHAEGQQVGVSRVEAMNRVFGPRSIPFISLVVTLAALCCAVTLEGSTISAFQTIVVSLYNNHAGLLAVISIATSVINAVSKPFISKICDISSRHMAYIVTLVAFLLGFIIIAGGHTATGYAVGSVIAEVGEAGLDLVCNILVADMTNLQWRGFATALVDSPYIVFAWVGANISGDILGDNAATTGQWRWGYGMFCIIMPAFTIPLIIVLYLAGKKAAKAGELSLNTSSYGARVAAGQAEAKSYLTLLKEFAIHADLAGLLLLAFAWSLLLLPFGLRTSASGGFHNPSLIAMFVVGGVLLIAFGFFEVYVAPIPLMPRRLIRNKVFWLGVIIDVFYFASGNLRSLYFGSYTLILKDWTLTEWGYFSNVSTVTLCVGGLFNGLILRYTHRYKMLQIFGLCVRILAMGLTYWARGENASYGVLVWTQLLNAYGGSCSVVGTRVATQASVPHQDLATIIALLALYTRLGGAIGSAVAAVVWSGRMPGELLKQGLTAAEAKSIYAKLTLVKAYPLDDRRRQAAIRAAGNTLEPIFLAALILSCVPLLAAVYMPNWRLDKRHNKAERTDIAGRYVEHSADADAVEYRPEREAVFAKDSLKPGQIDRESGNVASSSGSGSKTTGGQAEQNQA</sequence>
<feature type="transmembrane region" description="Helical" evidence="6">
    <location>
        <begin position="313"/>
        <end position="332"/>
    </location>
</feature>
<evidence type="ECO:0000313" key="7">
    <source>
        <dbReference type="EMBL" id="PWN19490.1"/>
    </source>
</evidence>
<feature type="transmembrane region" description="Helical" evidence="6">
    <location>
        <begin position="586"/>
        <end position="605"/>
    </location>
</feature>
<name>A0A316U2T9_9BASI</name>
<dbReference type="InterPro" id="IPR011701">
    <property type="entry name" value="MFS"/>
</dbReference>
<dbReference type="GeneID" id="37016995"/>
<keyword evidence="8" id="KW-1185">Reference proteome</keyword>
<feature type="region of interest" description="Disordered" evidence="5">
    <location>
        <begin position="646"/>
        <end position="682"/>
    </location>
</feature>
<dbReference type="RefSeq" id="XP_025346650.1">
    <property type="nucleotide sequence ID" value="XM_025495261.1"/>
</dbReference>
<dbReference type="Pfam" id="PF07690">
    <property type="entry name" value="MFS_1"/>
    <property type="match status" value="1"/>
</dbReference>
<accession>A0A316U2T9</accession>
<dbReference type="InterPro" id="IPR036259">
    <property type="entry name" value="MFS_trans_sf"/>
</dbReference>
<feature type="transmembrane region" description="Helical" evidence="6">
    <location>
        <begin position="474"/>
        <end position="499"/>
    </location>
</feature>
<evidence type="ECO:0000313" key="8">
    <source>
        <dbReference type="Proteomes" id="UP000245942"/>
    </source>
</evidence>
<feature type="transmembrane region" description="Helical" evidence="6">
    <location>
        <begin position="511"/>
        <end position="534"/>
    </location>
</feature>